<proteinExistence type="predicted"/>
<evidence type="ECO:0000256" key="1">
    <source>
        <dbReference type="SAM" id="MobiDB-lite"/>
    </source>
</evidence>
<accession>A0A1L9P3R3</accession>
<dbReference type="GeneID" id="63726528"/>
<dbReference type="Proteomes" id="UP000184073">
    <property type="component" value="Unassembled WGS sequence"/>
</dbReference>
<dbReference type="AlphaFoldDB" id="A0A1L9P3R3"/>
<dbReference type="VEuPathDB" id="FungiDB:ASPVEDRAFT_35539"/>
<keyword evidence="2" id="KW-0472">Membrane</keyword>
<evidence type="ECO:0000313" key="3">
    <source>
        <dbReference type="EMBL" id="OJI96177.1"/>
    </source>
</evidence>
<evidence type="ECO:0000256" key="2">
    <source>
        <dbReference type="SAM" id="Phobius"/>
    </source>
</evidence>
<keyword evidence="2" id="KW-0812">Transmembrane</keyword>
<sequence>MTDTDRPGLTPTDTDRFDSPRLIGGSTAPLRMNANANPGGSWAVLLAPVAMRMASALCRFFCVWVLGIMLCS</sequence>
<protein>
    <submittedName>
        <fullName evidence="3">Uncharacterized protein</fullName>
    </submittedName>
</protein>
<dbReference type="RefSeq" id="XP_040661940.1">
    <property type="nucleotide sequence ID" value="XM_040811017.1"/>
</dbReference>
<feature type="region of interest" description="Disordered" evidence="1">
    <location>
        <begin position="1"/>
        <end position="22"/>
    </location>
</feature>
<feature type="transmembrane region" description="Helical" evidence="2">
    <location>
        <begin position="49"/>
        <end position="71"/>
    </location>
</feature>
<keyword evidence="2" id="KW-1133">Transmembrane helix</keyword>
<gene>
    <name evidence="3" type="ORF">ASPVEDRAFT_35539</name>
</gene>
<keyword evidence="4" id="KW-1185">Reference proteome</keyword>
<organism evidence="3 4">
    <name type="scientific">Aspergillus versicolor CBS 583.65</name>
    <dbReference type="NCBI Taxonomy" id="1036611"/>
    <lineage>
        <taxon>Eukaryota</taxon>
        <taxon>Fungi</taxon>
        <taxon>Dikarya</taxon>
        <taxon>Ascomycota</taxon>
        <taxon>Pezizomycotina</taxon>
        <taxon>Eurotiomycetes</taxon>
        <taxon>Eurotiomycetidae</taxon>
        <taxon>Eurotiales</taxon>
        <taxon>Aspergillaceae</taxon>
        <taxon>Aspergillus</taxon>
        <taxon>Aspergillus subgen. Nidulantes</taxon>
    </lineage>
</organism>
<reference evidence="4" key="1">
    <citation type="journal article" date="2017" name="Genome Biol.">
        <title>Comparative genomics reveals high biological diversity and specific adaptations in the industrially and medically important fungal genus Aspergillus.</title>
        <authorList>
            <person name="de Vries R.P."/>
            <person name="Riley R."/>
            <person name="Wiebenga A."/>
            <person name="Aguilar-Osorio G."/>
            <person name="Amillis S."/>
            <person name="Uchima C.A."/>
            <person name="Anderluh G."/>
            <person name="Asadollahi M."/>
            <person name="Askin M."/>
            <person name="Barry K."/>
            <person name="Battaglia E."/>
            <person name="Bayram O."/>
            <person name="Benocci T."/>
            <person name="Braus-Stromeyer S.A."/>
            <person name="Caldana C."/>
            <person name="Canovas D."/>
            <person name="Cerqueira G.C."/>
            <person name="Chen F."/>
            <person name="Chen W."/>
            <person name="Choi C."/>
            <person name="Clum A."/>
            <person name="Dos Santos R.A."/>
            <person name="Damasio A.R."/>
            <person name="Diallinas G."/>
            <person name="Emri T."/>
            <person name="Fekete E."/>
            <person name="Flipphi M."/>
            <person name="Freyberg S."/>
            <person name="Gallo A."/>
            <person name="Gournas C."/>
            <person name="Habgood R."/>
            <person name="Hainaut M."/>
            <person name="Harispe M.L."/>
            <person name="Henrissat B."/>
            <person name="Hilden K.S."/>
            <person name="Hope R."/>
            <person name="Hossain A."/>
            <person name="Karabika E."/>
            <person name="Karaffa L."/>
            <person name="Karanyi Z."/>
            <person name="Krasevec N."/>
            <person name="Kuo A."/>
            <person name="Kusch H."/>
            <person name="LaButti K."/>
            <person name="Lagendijk E.L."/>
            <person name="Lapidus A."/>
            <person name="Levasseur A."/>
            <person name="Lindquist E."/>
            <person name="Lipzen A."/>
            <person name="Logrieco A.F."/>
            <person name="MacCabe A."/>
            <person name="Maekelae M.R."/>
            <person name="Malavazi I."/>
            <person name="Melin P."/>
            <person name="Meyer V."/>
            <person name="Mielnichuk N."/>
            <person name="Miskei M."/>
            <person name="Molnar A.P."/>
            <person name="Mule G."/>
            <person name="Ngan C.Y."/>
            <person name="Orejas M."/>
            <person name="Orosz E."/>
            <person name="Ouedraogo J.P."/>
            <person name="Overkamp K.M."/>
            <person name="Park H.-S."/>
            <person name="Perrone G."/>
            <person name="Piumi F."/>
            <person name="Punt P.J."/>
            <person name="Ram A.F."/>
            <person name="Ramon A."/>
            <person name="Rauscher S."/>
            <person name="Record E."/>
            <person name="Riano-Pachon D.M."/>
            <person name="Robert V."/>
            <person name="Roehrig J."/>
            <person name="Ruller R."/>
            <person name="Salamov A."/>
            <person name="Salih N.S."/>
            <person name="Samson R.A."/>
            <person name="Sandor E."/>
            <person name="Sanguinetti M."/>
            <person name="Schuetze T."/>
            <person name="Sepcic K."/>
            <person name="Shelest E."/>
            <person name="Sherlock G."/>
            <person name="Sophianopoulou V."/>
            <person name="Squina F.M."/>
            <person name="Sun H."/>
            <person name="Susca A."/>
            <person name="Todd R.B."/>
            <person name="Tsang A."/>
            <person name="Unkles S.E."/>
            <person name="van de Wiele N."/>
            <person name="van Rossen-Uffink D."/>
            <person name="Oliveira J.V."/>
            <person name="Vesth T.C."/>
            <person name="Visser J."/>
            <person name="Yu J.-H."/>
            <person name="Zhou M."/>
            <person name="Andersen M.R."/>
            <person name="Archer D.B."/>
            <person name="Baker S.E."/>
            <person name="Benoit I."/>
            <person name="Brakhage A.A."/>
            <person name="Braus G.H."/>
            <person name="Fischer R."/>
            <person name="Frisvad J.C."/>
            <person name="Goldman G.H."/>
            <person name="Houbraken J."/>
            <person name="Oakley B."/>
            <person name="Pocsi I."/>
            <person name="Scazzocchio C."/>
            <person name="Seiboth B."/>
            <person name="vanKuyk P.A."/>
            <person name="Wortman J."/>
            <person name="Dyer P.S."/>
            <person name="Grigoriev I.V."/>
        </authorList>
    </citation>
    <scope>NUCLEOTIDE SEQUENCE [LARGE SCALE GENOMIC DNA]</scope>
    <source>
        <strain evidence="4">CBS 583.65</strain>
    </source>
</reference>
<dbReference type="EMBL" id="KV878125">
    <property type="protein sequence ID" value="OJI96177.1"/>
    <property type="molecule type" value="Genomic_DNA"/>
</dbReference>
<evidence type="ECO:0000313" key="4">
    <source>
        <dbReference type="Proteomes" id="UP000184073"/>
    </source>
</evidence>
<name>A0A1L9P3R3_ASPVE</name>